<organism evidence="9 10">
    <name type="scientific">Lishizhenia tianjinensis</name>
    <dbReference type="NCBI Taxonomy" id="477690"/>
    <lineage>
        <taxon>Bacteria</taxon>
        <taxon>Pseudomonadati</taxon>
        <taxon>Bacteroidota</taxon>
        <taxon>Flavobacteriia</taxon>
        <taxon>Flavobacteriales</taxon>
        <taxon>Crocinitomicaceae</taxon>
        <taxon>Lishizhenia</taxon>
    </lineage>
</organism>
<feature type="active site" description="Charge relay system" evidence="6">
    <location>
        <position position="308"/>
    </location>
</feature>
<reference evidence="9 10" key="1">
    <citation type="submission" date="2016-10" db="EMBL/GenBank/DDBJ databases">
        <authorList>
            <person name="de Groot N.N."/>
        </authorList>
    </citation>
    <scope>NUCLEOTIDE SEQUENCE [LARGE SCALE GENOMIC DNA]</scope>
    <source>
        <strain evidence="9 10">CGMCC 1.7005</strain>
    </source>
</reference>
<evidence type="ECO:0000256" key="2">
    <source>
        <dbReference type="ARBA" id="ARBA00022645"/>
    </source>
</evidence>
<name>A0A1I7BB15_9FLAO</name>
<dbReference type="PANTHER" id="PTHR30237">
    <property type="entry name" value="MURAMOYLTETRAPEPTIDE CARBOXYPEPTIDASE"/>
    <property type="match status" value="1"/>
</dbReference>
<dbReference type="InterPro" id="IPR040449">
    <property type="entry name" value="Peptidase_S66_N"/>
</dbReference>
<sequence length="333" mass="37234">MNRKRFITNSILGLGALGLTSAVRVKSEVISAEPLTPPALKKGDTIAIFAPAGAVFSPQHIEKLKLVLQHQGYRVKLAPNLLQKVGYLAGSDQERIDTFHALIADKTIKALIAVRGGWGCARMIPKIDLGLIKQHPKVIMGYSDLTSLLNYITQQTGIITYHGPMAYSTWNDFTRKEFAAALVNPSSQRVNYLRDNERYSNQKGKAQGVLMGGNLSVLASMLGTFYQPNFTNKILFLEETNEEPYIIDRLLTQLRDAHVFKDISGLILGKFNNCVAEFPEESLPLTEVFDYHFQDLDIPVFGFANFGHVKDKYILDIGRNTEINTENFSFSFL</sequence>
<dbReference type="Gene3D" id="3.50.30.60">
    <property type="entry name" value="LD-carboxypeptidase A C-terminal domain-like"/>
    <property type="match status" value="1"/>
</dbReference>
<proteinExistence type="inferred from homology"/>
<feature type="domain" description="LD-carboxypeptidase N-terminal" evidence="7">
    <location>
        <begin position="46"/>
        <end position="163"/>
    </location>
</feature>
<comment type="similarity">
    <text evidence="1">Belongs to the peptidase S66 family.</text>
</comment>
<dbReference type="InterPro" id="IPR040921">
    <property type="entry name" value="Peptidase_S66C"/>
</dbReference>
<dbReference type="RefSeq" id="WP_090251256.1">
    <property type="nucleotide sequence ID" value="NZ_FPAS01000005.1"/>
</dbReference>
<dbReference type="GO" id="GO:0008236">
    <property type="term" value="F:serine-type peptidase activity"/>
    <property type="evidence" value="ECO:0007669"/>
    <property type="project" value="UniProtKB-KW"/>
</dbReference>
<feature type="domain" description="LD-carboxypeptidase C-terminal" evidence="8">
    <location>
        <begin position="207"/>
        <end position="323"/>
    </location>
</feature>
<dbReference type="Pfam" id="PF17676">
    <property type="entry name" value="Peptidase_S66C"/>
    <property type="match status" value="1"/>
</dbReference>
<dbReference type="Pfam" id="PF02016">
    <property type="entry name" value="Peptidase_S66"/>
    <property type="match status" value="1"/>
</dbReference>
<dbReference type="GO" id="GO:0006508">
    <property type="term" value="P:proteolysis"/>
    <property type="evidence" value="ECO:0007669"/>
    <property type="project" value="UniProtKB-KW"/>
</dbReference>
<accession>A0A1I7BB15</accession>
<dbReference type="InterPro" id="IPR029062">
    <property type="entry name" value="Class_I_gatase-like"/>
</dbReference>
<evidence type="ECO:0000313" key="10">
    <source>
        <dbReference type="Proteomes" id="UP000236454"/>
    </source>
</evidence>
<keyword evidence="3" id="KW-0645">Protease</keyword>
<gene>
    <name evidence="9" type="ORF">SAMN05216474_2635</name>
</gene>
<protein>
    <submittedName>
        <fullName evidence="9">Muramoyltetrapeptide carboxypeptidase</fullName>
    </submittedName>
</protein>
<dbReference type="SUPFAM" id="SSF141986">
    <property type="entry name" value="LD-carboxypeptidase A C-terminal domain-like"/>
    <property type="match status" value="1"/>
</dbReference>
<evidence type="ECO:0000313" key="9">
    <source>
        <dbReference type="EMBL" id="SFT84334.1"/>
    </source>
</evidence>
<evidence type="ECO:0000256" key="3">
    <source>
        <dbReference type="ARBA" id="ARBA00022670"/>
    </source>
</evidence>
<keyword evidence="5" id="KW-0720">Serine protease</keyword>
<dbReference type="OrthoDB" id="9807329at2"/>
<dbReference type="CDD" id="cd07025">
    <property type="entry name" value="Peptidase_S66"/>
    <property type="match status" value="1"/>
</dbReference>
<dbReference type="SUPFAM" id="SSF52317">
    <property type="entry name" value="Class I glutamine amidotransferase-like"/>
    <property type="match status" value="1"/>
</dbReference>
<dbReference type="STRING" id="477690.SAMN05216474_2635"/>
<dbReference type="GO" id="GO:0004180">
    <property type="term" value="F:carboxypeptidase activity"/>
    <property type="evidence" value="ECO:0007669"/>
    <property type="project" value="UniProtKB-KW"/>
</dbReference>
<evidence type="ECO:0000256" key="1">
    <source>
        <dbReference type="ARBA" id="ARBA00010233"/>
    </source>
</evidence>
<keyword evidence="4" id="KW-0378">Hydrolase</keyword>
<keyword evidence="2 9" id="KW-0121">Carboxypeptidase</keyword>
<dbReference type="Gene3D" id="3.40.50.10740">
    <property type="entry name" value="Class I glutamine amidotransferase-like"/>
    <property type="match status" value="1"/>
</dbReference>
<keyword evidence="10" id="KW-1185">Reference proteome</keyword>
<evidence type="ECO:0000256" key="6">
    <source>
        <dbReference type="PIRSR" id="PIRSR028757-1"/>
    </source>
</evidence>
<feature type="active site" description="Charge relay system" evidence="6">
    <location>
        <position position="238"/>
    </location>
</feature>
<dbReference type="Proteomes" id="UP000236454">
    <property type="component" value="Unassembled WGS sequence"/>
</dbReference>
<dbReference type="InterPro" id="IPR027461">
    <property type="entry name" value="Carboxypeptidase_A_C_sf"/>
</dbReference>
<feature type="active site" description="Nucleophile" evidence="6">
    <location>
        <position position="143"/>
    </location>
</feature>
<dbReference type="InterPro" id="IPR003507">
    <property type="entry name" value="S66_fam"/>
</dbReference>
<dbReference type="AlphaFoldDB" id="A0A1I7BB15"/>
<evidence type="ECO:0000259" key="8">
    <source>
        <dbReference type="Pfam" id="PF17676"/>
    </source>
</evidence>
<evidence type="ECO:0000256" key="5">
    <source>
        <dbReference type="ARBA" id="ARBA00022825"/>
    </source>
</evidence>
<dbReference type="PIRSF" id="PIRSF028757">
    <property type="entry name" value="LD-carboxypeptidase"/>
    <property type="match status" value="1"/>
</dbReference>
<dbReference type="InterPro" id="IPR027478">
    <property type="entry name" value="LdcA_N"/>
</dbReference>
<dbReference type="PANTHER" id="PTHR30237:SF2">
    <property type="entry name" value="MUREIN TETRAPEPTIDE CARBOXYPEPTIDASE"/>
    <property type="match status" value="1"/>
</dbReference>
<dbReference type="EMBL" id="FPAS01000005">
    <property type="protein sequence ID" value="SFT84334.1"/>
    <property type="molecule type" value="Genomic_DNA"/>
</dbReference>
<evidence type="ECO:0000259" key="7">
    <source>
        <dbReference type="Pfam" id="PF02016"/>
    </source>
</evidence>
<evidence type="ECO:0000256" key="4">
    <source>
        <dbReference type="ARBA" id="ARBA00022801"/>
    </source>
</evidence>